<feature type="transmembrane region" description="Helical" evidence="6">
    <location>
        <begin position="95"/>
        <end position="113"/>
    </location>
</feature>
<feature type="transmembrane region" description="Helical" evidence="6">
    <location>
        <begin position="44"/>
        <end position="64"/>
    </location>
</feature>
<comment type="subcellular location">
    <subcellularLocation>
        <location evidence="1 6">Cell membrane</location>
        <topology evidence="1 6">Multi-pass membrane protein</topology>
    </subcellularLocation>
</comment>
<feature type="transmembrane region" description="Helical" evidence="6">
    <location>
        <begin position="139"/>
        <end position="163"/>
    </location>
</feature>
<evidence type="ECO:0000259" key="7">
    <source>
        <dbReference type="Pfam" id="PF09335"/>
    </source>
</evidence>
<dbReference type="Proteomes" id="UP001597120">
    <property type="component" value="Unassembled WGS sequence"/>
</dbReference>
<feature type="transmembrane region" description="Helical" evidence="6">
    <location>
        <begin position="200"/>
        <end position="219"/>
    </location>
</feature>
<dbReference type="PANTHER" id="PTHR12677:SF59">
    <property type="entry name" value="GOLGI APPARATUS MEMBRANE PROTEIN TVP38-RELATED"/>
    <property type="match status" value="1"/>
</dbReference>
<keyword evidence="2 6" id="KW-1003">Cell membrane</keyword>
<comment type="similarity">
    <text evidence="6">Belongs to the TVP38/TMEM64 family.</text>
</comment>
<proteinExistence type="inferred from homology"/>
<evidence type="ECO:0000256" key="6">
    <source>
        <dbReference type="RuleBase" id="RU366058"/>
    </source>
</evidence>
<evidence type="ECO:0000313" key="8">
    <source>
        <dbReference type="EMBL" id="MFD0867647.1"/>
    </source>
</evidence>
<sequence length="229" mass="25465">MKKTTKPAGWIKYTLIAVIILALVLLLSYPYWRGKLPEITVEQLSQYILSFGAWAFIFGMLAVLLQTIIPVVPFVLIAGANVLIFGLWWGFVINYVMSIVGAALTFWFARSVGQQKVLDRLEKYPAAAAFNKRLESNGYFYIFIGRLLPVVPSTLINIGAGAMGVKASHFLAATIVGKLPMILLESYIGHDVMHFRQNKGRLLILVGIFVILLIIGGWLKKRIAHKSAT</sequence>
<feature type="transmembrane region" description="Helical" evidence="6">
    <location>
        <begin position="12"/>
        <end position="32"/>
    </location>
</feature>
<evidence type="ECO:0000313" key="9">
    <source>
        <dbReference type="Proteomes" id="UP001597120"/>
    </source>
</evidence>
<dbReference type="InterPro" id="IPR015414">
    <property type="entry name" value="TMEM64"/>
</dbReference>
<evidence type="ECO:0000256" key="2">
    <source>
        <dbReference type="ARBA" id="ARBA00022475"/>
    </source>
</evidence>
<keyword evidence="3 6" id="KW-0812">Transmembrane</keyword>
<dbReference type="PANTHER" id="PTHR12677">
    <property type="entry name" value="GOLGI APPARATUS MEMBRANE PROTEIN TVP38-RELATED"/>
    <property type="match status" value="1"/>
</dbReference>
<dbReference type="EMBL" id="JBHTIU010000001">
    <property type="protein sequence ID" value="MFD0867647.1"/>
    <property type="molecule type" value="Genomic_DNA"/>
</dbReference>
<evidence type="ECO:0000256" key="1">
    <source>
        <dbReference type="ARBA" id="ARBA00004651"/>
    </source>
</evidence>
<gene>
    <name evidence="8" type="ORF">ACFQ03_00615</name>
</gene>
<evidence type="ECO:0000256" key="4">
    <source>
        <dbReference type="ARBA" id="ARBA00022989"/>
    </source>
</evidence>
<evidence type="ECO:0000256" key="3">
    <source>
        <dbReference type="ARBA" id="ARBA00022692"/>
    </source>
</evidence>
<feature type="domain" description="VTT" evidence="7">
    <location>
        <begin position="72"/>
        <end position="190"/>
    </location>
</feature>
<dbReference type="Pfam" id="PF09335">
    <property type="entry name" value="VTT_dom"/>
    <property type="match status" value="1"/>
</dbReference>
<feature type="transmembrane region" description="Helical" evidence="6">
    <location>
        <begin position="169"/>
        <end position="188"/>
    </location>
</feature>
<accession>A0ABW3D5I3</accession>
<organism evidence="8 9">
    <name type="scientific">Paenibacillus residui</name>
    <dbReference type="NCBI Taxonomy" id="629724"/>
    <lineage>
        <taxon>Bacteria</taxon>
        <taxon>Bacillati</taxon>
        <taxon>Bacillota</taxon>
        <taxon>Bacilli</taxon>
        <taxon>Bacillales</taxon>
        <taxon>Paenibacillaceae</taxon>
        <taxon>Paenibacillus</taxon>
    </lineage>
</organism>
<name>A0ABW3D5I3_9BACL</name>
<keyword evidence="4 6" id="KW-1133">Transmembrane helix</keyword>
<comment type="caution">
    <text evidence="8">The sequence shown here is derived from an EMBL/GenBank/DDBJ whole genome shotgun (WGS) entry which is preliminary data.</text>
</comment>
<protein>
    <recommendedName>
        <fullName evidence="6">TVP38/TMEM64 family membrane protein</fullName>
    </recommendedName>
</protein>
<reference evidence="9" key="1">
    <citation type="journal article" date="2019" name="Int. J. Syst. Evol. Microbiol.">
        <title>The Global Catalogue of Microorganisms (GCM) 10K type strain sequencing project: providing services to taxonomists for standard genome sequencing and annotation.</title>
        <authorList>
            <consortium name="The Broad Institute Genomics Platform"/>
            <consortium name="The Broad Institute Genome Sequencing Center for Infectious Disease"/>
            <person name="Wu L."/>
            <person name="Ma J."/>
        </authorList>
    </citation>
    <scope>NUCLEOTIDE SEQUENCE [LARGE SCALE GENOMIC DNA]</scope>
    <source>
        <strain evidence="9">CCUG 57263</strain>
    </source>
</reference>
<keyword evidence="5 6" id="KW-0472">Membrane</keyword>
<dbReference type="InterPro" id="IPR032816">
    <property type="entry name" value="VTT_dom"/>
</dbReference>
<evidence type="ECO:0000256" key="5">
    <source>
        <dbReference type="ARBA" id="ARBA00023136"/>
    </source>
</evidence>
<dbReference type="RefSeq" id="WP_379285420.1">
    <property type="nucleotide sequence ID" value="NZ_JBHTIU010000001.1"/>
</dbReference>
<keyword evidence="9" id="KW-1185">Reference proteome</keyword>